<keyword evidence="2" id="KW-1185">Reference proteome</keyword>
<dbReference type="PaxDb" id="65489-OBART02G17250.1"/>
<reference evidence="1" key="1">
    <citation type="journal article" date="2009" name="Rice">
        <title>De Novo Next Generation Sequencing of Plant Genomes.</title>
        <authorList>
            <person name="Rounsley S."/>
            <person name="Marri P.R."/>
            <person name="Yu Y."/>
            <person name="He R."/>
            <person name="Sisneros N."/>
            <person name="Goicoechea J.L."/>
            <person name="Lee S.J."/>
            <person name="Angelova A."/>
            <person name="Kudrna D."/>
            <person name="Luo M."/>
            <person name="Affourtit J."/>
            <person name="Desany B."/>
            <person name="Knight J."/>
            <person name="Niazi F."/>
            <person name="Egholm M."/>
            <person name="Wing R.A."/>
        </authorList>
    </citation>
    <scope>NUCLEOTIDE SEQUENCE [LARGE SCALE GENOMIC DNA]</scope>
    <source>
        <strain evidence="1">cv. IRGC 105608</strain>
    </source>
</reference>
<dbReference type="Proteomes" id="UP000026960">
    <property type="component" value="Chromosome 2"/>
</dbReference>
<evidence type="ECO:0000313" key="2">
    <source>
        <dbReference type="Proteomes" id="UP000026960"/>
    </source>
</evidence>
<reference evidence="1" key="2">
    <citation type="submission" date="2015-03" db="UniProtKB">
        <authorList>
            <consortium name="EnsemblPlants"/>
        </authorList>
    </citation>
    <scope>IDENTIFICATION</scope>
</reference>
<dbReference type="Gramene" id="OBART02G17250.1">
    <property type="protein sequence ID" value="OBART02G17250.1"/>
    <property type="gene ID" value="OBART02G17250"/>
</dbReference>
<sequence length="208" mass="22937">MRGNIVRVRRGGLRMLCLATERVTDKEMMRGTNAATGAGPGTGSIIDEALCLMKLRESVGSKSTASTSASRRSSWHTASVRADLHPVFAFLTDDLGVRDQLRSALLYLRRLSFHDSRAPPPVLVPALARHPRLLHIVIRARLALLRRRPRRLTDPASEPLFSTATTASNALALRLRRRGPRGGHLRCGAPLPQACRRRRRPAASDGWC</sequence>
<name>A0A0D3F5C6_9ORYZ</name>
<evidence type="ECO:0000313" key="1">
    <source>
        <dbReference type="EnsemblPlants" id="OBART02G17250.1"/>
    </source>
</evidence>
<dbReference type="HOGENOM" id="CLU_1322686_0_0_1"/>
<dbReference type="STRING" id="65489.A0A0D3F5C6"/>
<accession>A0A0D3F5C6</accession>
<proteinExistence type="predicted"/>
<dbReference type="EnsemblPlants" id="OBART02G17250.1">
    <property type="protein sequence ID" value="OBART02G17250.1"/>
    <property type="gene ID" value="OBART02G17250"/>
</dbReference>
<protein>
    <submittedName>
        <fullName evidence="1">Uncharacterized protein</fullName>
    </submittedName>
</protein>
<dbReference type="AlphaFoldDB" id="A0A0D3F5C6"/>
<organism evidence="1">
    <name type="scientific">Oryza barthii</name>
    <dbReference type="NCBI Taxonomy" id="65489"/>
    <lineage>
        <taxon>Eukaryota</taxon>
        <taxon>Viridiplantae</taxon>
        <taxon>Streptophyta</taxon>
        <taxon>Embryophyta</taxon>
        <taxon>Tracheophyta</taxon>
        <taxon>Spermatophyta</taxon>
        <taxon>Magnoliopsida</taxon>
        <taxon>Liliopsida</taxon>
        <taxon>Poales</taxon>
        <taxon>Poaceae</taxon>
        <taxon>BOP clade</taxon>
        <taxon>Oryzoideae</taxon>
        <taxon>Oryzeae</taxon>
        <taxon>Oryzinae</taxon>
        <taxon>Oryza</taxon>
    </lineage>
</organism>